<comment type="caution">
    <text evidence="1">The sequence shown here is derived from an EMBL/GenBank/DDBJ whole genome shotgun (WGS) entry which is preliminary data.</text>
</comment>
<protein>
    <submittedName>
        <fullName evidence="1">Uncharacterized protein</fullName>
    </submittedName>
</protein>
<sequence>EVTGELRVRQRPGREIVGHGRLEVDGRYTAYGQKL</sequence>
<accession>X1L150</accession>
<feature type="non-terminal residue" evidence="1">
    <location>
        <position position="35"/>
    </location>
</feature>
<dbReference type="AlphaFoldDB" id="X1L150"/>
<reference evidence="1" key="1">
    <citation type="journal article" date="2014" name="Front. Microbiol.">
        <title>High frequency of phylogenetically diverse reductive dehalogenase-homologous genes in deep subseafloor sedimentary metagenomes.</title>
        <authorList>
            <person name="Kawai M."/>
            <person name="Futagami T."/>
            <person name="Toyoda A."/>
            <person name="Takaki Y."/>
            <person name="Nishi S."/>
            <person name="Hori S."/>
            <person name="Arai W."/>
            <person name="Tsubouchi T."/>
            <person name="Morono Y."/>
            <person name="Uchiyama I."/>
            <person name="Ito T."/>
            <person name="Fujiyama A."/>
            <person name="Inagaki F."/>
            <person name="Takami H."/>
        </authorList>
    </citation>
    <scope>NUCLEOTIDE SEQUENCE</scope>
    <source>
        <strain evidence="1">Expedition CK06-06</strain>
    </source>
</reference>
<gene>
    <name evidence="1" type="ORF">S03H2_73028</name>
</gene>
<organism evidence="1">
    <name type="scientific">marine sediment metagenome</name>
    <dbReference type="NCBI Taxonomy" id="412755"/>
    <lineage>
        <taxon>unclassified sequences</taxon>
        <taxon>metagenomes</taxon>
        <taxon>ecological metagenomes</taxon>
    </lineage>
</organism>
<proteinExistence type="predicted"/>
<evidence type="ECO:0000313" key="1">
    <source>
        <dbReference type="EMBL" id="GAH96164.1"/>
    </source>
</evidence>
<name>X1L150_9ZZZZ</name>
<feature type="non-terminal residue" evidence="1">
    <location>
        <position position="1"/>
    </location>
</feature>
<dbReference type="EMBL" id="BARU01049774">
    <property type="protein sequence ID" value="GAH96164.1"/>
    <property type="molecule type" value="Genomic_DNA"/>
</dbReference>